<feature type="compositionally biased region" description="Basic residues" evidence="1">
    <location>
        <begin position="175"/>
        <end position="188"/>
    </location>
</feature>
<sequence length="338" mass="38805">MSETSRIEVIWGHAILDEGFTTIPNLLMRNFRRLGIEHGEWSLICTLLTYKHDERDPFPSQDTLAEHLCCSRRQVQKWVESLVKKNLLLVGQRFNDKSGQFGNSVYNFKPLIDAALALYDKDEPSGPVENEWKVRYQKPCVPEVRTGKIEPDVPEVRTDTGLEVRTDTRPEVRTKRTSIKTTKSKIKSNRTTTKEPSNSTKAANAKAKHDTKRIVVVVDSEIDDLGFEIESKLGAPIRTLMPMLSQWLKEHGREYIIEKAEIIQGGDWNNPLGAFRKAVEEDWPVIGKKAQTKSSDDDDDFARAEDEWYERSRQSLSGKSSTQHDSRYENFYKLFPDS</sequence>
<keyword evidence="3" id="KW-1185">Reference proteome</keyword>
<dbReference type="RefSeq" id="WP_268008696.1">
    <property type="nucleotide sequence ID" value="NZ_BSUT01000003.1"/>
</dbReference>
<dbReference type="EMBL" id="CP104068">
    <property type="protein sequence ID" value="WAH44824.1"/>
    <property type="molecule type" value="Genomic_DNA"/>
</dbReference>
<proteinExistence type="predicted"/>
<evidence type="ECO:0000313" key="3">
    <source>
        <dbReference type="Proteomes" id="UP001164761"/>
    </source>
</evidence>
<keyword evidence="2" id="KW-0614">Plasmid</keyword>
<evidence type="ECO:0000313" key="2">
    <source>
        <dbReference type="EMBL" id="WAH44824.1"/>
    </source>
</evidence>
<dbReference type="InterPro" id="IPR036388">
    <property type="entry name" value="WH-like_DNA-bd_sf"/>
</dbReference>
<reference evidence="2" key="1">
    <citation type="submission" date="2022-08" db="EMBL/GenBank/DDBJ databases">
        <title>Alicyclobacillus fastidiosus DSM 17978, complete genome.</title>
        <authorList>
            <person name="Wang Q."/>
            <person name="Cai R."/>
            <person name="Wang Z."/>
        </authorList>
    </citation>
    <scope>NUCLEOTIDE SEQUENCE</scope>
    <source>
        <strain evidence="2">DSM 17978</strain>
        <plasmid evidence="2">unnamed1</plasmid>
    </source>
</reference>
<feature type="region of interest" description="Disordered" evidence="1">
    <location>
        <begin position="175"/>
        <end position="206"/>
    </location>
</feature>
<evidence type="ECO:0000256" key="1">
    <source>
        <dbReference type="SAM" id="MobiDB-lite"/>
    </source>
</evidence>
<accession>A0ABY6ZPK6</accession>
<dbReference type="Proteomes" id="UP001164761">
    <property type="component" value="Plasmid unnamed1"/>
</dbReference>
<dbReference type="Pfam" id="PF13730">
    <property type="entry name" value="HTH_36"/>
    <property type="match status" value="1"/>
</dbReference>
<protein>
    <submittedName>
        <fullName evidence="2">Helix-turn-helix domain-containing protein</fullName>
    </submittedName>
</protein>
<dbReference type="Gene3D" id="1.10.10.10">
    <property type="entry name" value="Winged helix-like DNA-binding domain superfamily/Winged helix DNA-binding domain"/>
    <property type="match status" value="1"/>
</dbReference>
<geneLocation type="plasmid" evidence="2 3">
    <name>unnamed1</name>
</geneLocation>
<organism evidence="2 3">
    <name type="scientific">Alicyclobacillus fastidiosus</name>
    <dbReference type="NCBI Taxonomy" id="392011"/>
    <lineage>
        <taxon>Bacteria</taxon>
        <taxon>Bacillati</taxon>
        <taxon>Bacillota</taxon>
        <taxon>Bacilli</taxon>
        <taxon>Bacillales</taxon>
        <taxon>Alicyclobacillaceae</taxon>
        <taxon>Alicyclobacillus</taxon>
    </lineage>
</organism>
<name>A0ABY6ZPK6_9BACL</name>
<gene>
    <name evidence="2" type="ORF">NZD89_28635</name>
</gene>